<evidence type="ECO:0000313" key="9">
    <source>
        <dbReference type="Proteomes" id="UP000001505"/>
    </source>
</evidence>
<keyword evidence="5" id="KW-0482">Metalloprotease</keyword>
<dbReference type="NCBIfam" id="TIGR00608">
    <property type="entry name" value="radc"/>
    <property type="match status" value="1"/>
</dbReference>
<gene>
    <name evidence="8" type="primary">radC</name>
    <name evidence="8" type="ordered locus">wcw_1233</name>
</gene>
<evidence type="ECO:0000256" key="6">
    <source>
        <dbReference type="RuleBase" id="RU003797"/>
    </source>
</evidence>
<name>D6YWS9_WADCW</name>
<evidence type="ECO:0000256" key="4">
    <source>
        <dbReference type="ARBA" id="ARBA00022833"/>
    </source>
</evidence>
<dbReference type="Gene3D" id="1.10.150.20">
    <property type="entry name" value="5' to 3' exonuclease, C-terminal subdomain"/>
    <property type="match status" value="1"/>
</dbReference>
<dbReference type="KEGG" id="wch:wcw_1233"/>
<evidence type="ECO:0000313" key="8">
    <source>
        <dbReference type="EMBL" id="ADI38590.1"/>
    </source>
</evidence>
<evidence type="ECO:0000256" key="2">
    <source>
        <dbReference type="ARBA" id="ARBA00022723"/>
    </source>
</evidence>
<evidence type="ECO:0000256" key="3">
    <source>
        <dbReference type="ARBA" id="ARBA00022801"/>
    </source>
</evidence>
<sequence length="231" mass="25527">MTIRSLPDQEKPRERLQRLGADALSSTELLAVILGCGTRGCSVLELSKELIARFGGLRHLADATIEELLQMRGVGTAQAIKLKAAFSLGKRAYHPGQLRRYRVQTPEHAYAYVKDFLLQETKEVLISLLLDTKGDLITQKIISIGTLSHTLAHPREVFFDAVRHKAASLVIAHNHPSGDPTPSRHDIEMTAQLIKAGELMGIPLQDHLIIGSRTFVSLREIGLFNKEAIAK</sequence>
<organism evidence="8 9">
    <name type="scientific">Waddlia chondrophila (strain ATCC VR-1470 / WSU 86-1044)</name>
    <dbReference type="NCBI Taxonomy" id="716544"/>
    <lineage>
        <taxon>Bacteria</taxon>
        <taxon>Pseudomonadati</taxon>
        <taxon>Chlamydiota</taxon>
        <taxon>Chlamydiia</taxon>
        <taxon>Parachlamydiales</taxon>
        <taxon>Waddliaceae</taxon>
        <taxon>Waddlia</taxon>
    </lineage>
</organism>
<dbReference type="RefSeq" id="WP_013182302.1">
    <property type="nucleotide sequence ID" value="NC_014225.1"/>
</dbReference>
<keyword evidence="2" id="KW-0479">Metal-binding</keyword>
<keyword evidence="9" id="KW-1185">Reference proteome</keyword>
<proteinExistence type="inferred from homology"/>
<dbReference type="NCBIfam" id="NF000642">
    <property type="entry name" value="PRK00024.1"/>
    <property type="match status" value="1"/>
</dbReference>
<dbReference type="STRING" id="716544.wcw_1233"/>
<dbReference type="PROSITE" id="PS50249">
    <property type="entry name" value="MPN"/>
    <property type="match status" value="1"/>
</dbReference>
<dbReference type="InterPro" id="IPR037518">
    <property type="entry name" value="MPN"/>
</dbReference>
<dbReference type="InterPro" id="IPR020891">
    <property type="entry name" value="UPF0758_CS"/>
</dbReference>
<dbReference type="Proteomes" id="UP000001505">
    <property type="component" value="Chromosome"/>
</dbReference>
<dbReference type="PROSITE" id="PS01302">
    <property type="entry name" value="UPF0758"/>
    <property type="match status" value="1"/>
</dbReference>
<dbReference type="Pfam" id="PF04002">
    <property type="entry name" value="RadC"/>
    <property type="match status" value="1"/>
</dbReference>
<dbReference type="SUPFAM" id="SSF102712">
    <property type="entry name" value="JAB1/MPN domain"/>
    <property type="match status" value="1"/>
</dbReference>
<dbReference type="InterPro" id="IPR010994">
    <property type="entry name" value="RuvA_2-like"/>
</dbReference>
<keyword evidence="1" id="KW-0645">Protease</keyword>
<accession>D6YWS9</accession>
<dbReference type="Pfam" id="PF20582">
    <property type="entry name" value="UPF0758_N"/>
    <property type="match status" value="1"/>
</dbReference>
<keyword evidence="4" id="KW-0862">Zinc</keyword>
<dbReference type="GO" id="GO:0008237">
    <property type="term" value="F:metallopeptidase activity"/>
    <property type="evidence" value="ECO:0007669"/>
    <property type="project" value="UniProtKB-KW"/>
</dbReference>
<dbReference type="GO" id="GO:0006508">
    <property type="term" value="P:proteolysis"/>
    <property type="evidence" value="ECO:0007669"/>
    <property type="project" value="UniProtKB-KW"/>
</dbReference>
<dbReference type="InterPro" id="IPR025657">
    <property type="entry name" value="RadC_JAB"/>
</dbReference>
<dbReference type="PANTHER" id="PTHR30471">
    <property type="entry name" value="DNA REPAIR PROTEIN RADC"/>
    <property type="match status" value="1"/>
</dbReference>
<dbReference type="CDD" id="cd08071">
    <property type="entry name" value="MPN_DUF2466"/>
    <property type="match status" value="1"/>
</dbReference>
<feature type="domain" description="MPN" evidence="7">
    <location>
        <begin position="102"/>
        <end position="224"/>
    </location>
</feature>
<dbReference type="EMBL" id="CP001928">
    <property type="protein sequence ID" value="ADI38590.1"/>
    <property type="molecule type" value="Genomic_DNA"/>
</dbReference>
<dbReference type="Gene3D" id="3.40.140.10">
    <property type="entry name" value="Cytidine Deaminase, domain 2"/>
    <property type="match status" value="1"/>
</dbReference>
<dbReference type="InterPro" id="IPR001405">
    <property type="entry name" value="UPF0758"/>
</dbReference>
<protein>
    <submittedName>
        <fullName evidence="8">DNA repair protein radC family</fullName>
    </submittedName>
</protein>
<keyword evidence="3" id="KW-0378">Hydrolase</keyword>
<dbReference type="PANTHER" id="PTHR30471:SF3">
    <property type="entry name" value="UPF0758 PROTEIN YEES-RELATED"/>
    <property type="match status" value="1"/>
</dbReference>
<evidence type="ECO:0000256" key="5">
    <source>
        <dbReference type="ARBA" id="ARBA00023049"/>
    </source>
</evidence>
<reference evidence="8 9" key="1">
    <citation type="journal article" date="2010" name="PLoS ONE">
        <title>The Waddlia genome: a window into chlamydial biology.</title>
        <authorList>
            <person name="Bertelli C."/>
            <person name="Collyn F."/>
            <person name="Croxatto A."/>
            <person name="Ruckert C."/>
            <person name="Polkinghorne A."/>
            <person name="Kebbi-Beghdadi C."/>
            <person name="Goesmann A."/>
            <person name="Vaughan L."/>
            <person name="Greub G."/>
        </authorList>
    </citation>
    <scope>NUCLEOTIDE SEQUENCE [LARGE SCALE GENOMIC DNA]</scope>
    <source>
        <strain evidence="9">ATCC VR-1470 / WSU 86-1044</strain>
    </source>
</reference>
<dbReference type="HOGENOM" id="CLU_073529_0_2_0"/>
<dbReference type="AlphaFoldDB" id="D6YWS9"/>
<dbReference type="InterPro" id="IPR046778">
    <property type="entry name" value="UPF0758_N"/>
</dbReference>
<dbReference type="eggNOG" id="COG2003">
    <property type="taxonomic scope" value="Bacteria"/>
</dbReference>
<evidence type="ECO:0000256" key="1">
    <source>
        <dbReference type="ARBA" id="ARBA00022670"/>
    </source>
</evidence>
<dbReference type="SUPFAM" id="SSF47781">
    <property type="entry name" value="RuvA domain 2-like"/>
    <property type="match status" value="1"/>
</dbReference>
<dbReference type="GO" id="GO:0046872">
    <property type="term" value="F:metal ion binding"/>
    <property type="evidence" value="ECO:0007669"/>
    <property type="project" value="UniProtKB-KW"/>
</dbReference>
<comment type="similarity">
    <text evidence="6">Belongs to the UPF0758 family.</text>
</comment>
<dbReference type="OrthoDB" id="9804482at2"/>
<evidence type="ECO:0000259" key="7">
    <source>
        <dbReference type="PROSITE" id="PS50249"/>
    </source>
</evidence>